<dbReference type="GO" id="GO:0016491">
    <property type="term" value="F:oxidoreductase activity"/>
    <property type="evidence" value="ECO:0007669"/>
    <property type="project" value="UniProtKB-KW"/>
</dbReference>
<keyword evidence="3" id="KW-0520">NAD</keyword>
<evidence type="ECO:0000259" key="5">
    <source>
        <dbReference type="Pfam" id="PF22725"/>
    </source>
</evidence>
<proteinExistence type="inferred from homology"/>
<comment type="caution">
    <text evidence="6">The sequence shown here is derived from an EMBL/GenBank/DDBJ whole genome shotgun (WGS) entry which is preliminary data.</text>
</comment>
<evidence type="ECO:0000313" key="7">
    <source>
        <dbReference type="Proteomes" id="UP000315842"/>
    </source>
</evidence>
<dbReference type="Gene3D" id="3.30.360.10">
    <property type="entry name" value="Dihydrodipicolinate Reductase, domain 2"/>
    <property type="match status" value="1"/>
</dbReference>
<keyword evidence="2" id="KW-0560">Oxidoreductase</keyword>
<dbReference type="InterPro" id="IPR055170">
    <property type="entry name" value="GFO_IDH_MocA-like_dom"/>
</dbReference>
<dbReference type="Gene3D" id="3.40.50.720">
    <property type="entry name" value="NAD(P)-binding Rossmann-like Domain"/>
    <property type="match status" value="1"/>
</dbReference>
<dbReference type="InterPro" id="IPR036291">
    <property type="entry name" value="NAD(P)-bd_dom_sf"/>
</dbReference>
<sequence length="349" mass="37850">MAVTLRLPEPRFPDPRDAPVLRWGVLAPGWIAGHFVDSLHRHTDQRVVAVASRDQARAQAFADEHGVERALSSYDELVHDPEVDVVYVASPHSHHPDQALAAIAAGKHVLVEKPLARNAAEARLIVDAARAAGVLAMEAMWTRYLPHVDVLRQVLEDGLIGRPRWVTGSFATRAEVPDDHRLLNPALAGGVLLDIGIYPLSFASFVATTVGLPATPTDLQVMGSLARTGVDEQVALQVAYPGLQAQLFTSMLTPADDEARVHGEAGWVTTGPRFRGPSSVTLHVGDESATWDENRVEELDGLCFQAAALARYVEAGLTESPLHPLDEVVTVLETADEVRRRLGVRYPGE</sequence>
<feature type="domain" description="GFO/IDH/MocA-like oxidoreductase" evidence="5">
    <location>
        <begin position="151"/>
        <end position="268"/>
    </location>
</feature>
<feature type="domain" description="Gfo/Idh/MocA-like oxidoreductase N-terminal" evidence="4">
    <location>
        <begin position="22"/>
        <end position="137"/>
    </location>
</feature>
<dbReference type="SUPFAM" id="SSF55347">
    <property type="entry name" value="Glyceraldehyde-3-phosphate dehydrogenase-like, C-terminal domain"/>
    <property type="match status" value="1"/>
</dbReference>
<dbReference type="AlphaFoldDB" id="A0A4Y3KFR2"/>
<dbReference type="PANTHER" id="PTHR22604">
    <property type="entry name" value="OXIDOREDUCTASES"/>
    <property type="match status" value="1"/>
</dbReference>
<keyword evidence="7" id="KW-1185">Reference proteome</keyword>
<evidence type="ECO:0000256" key="3">
    <source>
        <dbReference type="ARBA" id="ARBA00023027"/>
    </source>
</evidence>
<evidence type="ECO:0000256" key="1">
    <source>
        <dbReference type="ARBA" id="ARBA00010928"/>
    </source>
</evidence>
<evidence type="ECO:0000256" key="2">
    <source>
        <dbReference type="ARBA" id="ARBA00023002"/>
    </source>
</evidence>
<organism evidence="6 7">
    <name type="scientific">Cellulomonas uda</name>
    <dbReference type="NCBI Taxonomy" id="1714"/>
    <lineage>
        <taxon>Bacteria</taxon>
        <taxon>Bacillati</taxon>
        <taxon>Actinomycetota</taxon>
        <taxon>Actinomycetes</taxon>
        <taxon>Micrococcales</taxon>
        <taxon>Cellulomonadaceae</taxon>
        <taxon>Cellulomonas</taxon>
    </lineage>
</organism>
<accession>A0A4Y3KFR2</accession>
<dbReference type="Pfam" id="PF22725">
    <property type="entry name" value="GFO_IDH_MocA_C3"/>
    <property type="match status" value="1"/>
</dbReference>
<dbReference type="Proteomes" id="UP000315842">
    <property type="component" value="Unassembled WGS sequence"/>
</dbReference>
<comment type="similarity">
    <text evidence="1">Belongs to the Gfo/Idh/MocA family.</text>
</comment>
<gene>
    <name evidence="6" type="ORF">CUD01_29700</name>
</gene>
<evidence type="ECO:0000259" key="4">
    <source>
        <dbReference type="Pfam" id="PF01408"/>
    </source>
</evidence>
<dbReference type="GO" id="GO:0000166">
    <property type="term" value="F:nucleotide binding"/>
    <property type="evidence" value="ECO:0007669"/>
    <property type="project" value="InterPro"/>
</dbReference>
<dbReference type="SUPFAM" id="SSF51735">
    <property type="entry name" value="NAD(P)-binding Rossmann-fold domains"/>
    <property type="match status" value="1"/>
</dbReference>
<name>A0A4Y3KFR2_CELUD</name>
<protein>
    <submittedName>
        <fullName evidence="6">Oxidoreductase</fullName>
    </submittedName>
</protein>
<evidence type="ECO:0000313" key="6">
    <source>
        <dbReference type="EMBL" id="GEA82526.1"/>
    </source>
</evidence>
<dbReference type="EMBL" id="BJLP01000066">
    <property type="protein sequence ID" value="GEA82526.1"/>
    <property type="molecule type" value="Genomic_DNA"/>
</dbReference>
<dbReference type="PANTHER" id="PTHR22604:SF105">
    <property type="entry name" value="TRANS-1,2-DIHYDROBENZENE-1,2-DIOL DEHYDROGENASE"/>
    <property type="match status" value="1"/>
</dbReference>
<dbReference type="InterPro" id="IPR050984">
    <property type="entry name" value="Gfo/Idh/MocA_domain"/>
</dbReference>
<reference evidence="6 7" key="1">
    <citation type="submission" date="2019-06" db="EMBL/GenBank/DDBJ databases">
        <title>Whole genome shotgun sequence of Cellulomonas uda NBRC 3747.</title>
        <authorList>
            <person name="Hosoyama A."/>
            <person name="Uohara A."/>
            <person name="Ohji S."/>
            <person name="Ichikawa N."/>
        </authorList>
    </citation>
    <scope>NUCLEOTIDE SEQUENCE [LARGE SCALE GENOMIC DNA]</scope>
    <source>
        <strain evidence="6 7">NBRC 3747</strain>
    </source>
</reference>
<dbReference type="InterPro" id="IPR000683">
    <property type="entry name" value="Gfo/Idh/MocA-like_OxRdtase_N"/>
</dbReference>
<dbReference type="Pfam" id="PF01408">
    <property type="entry name" value="GFO_IDH_MocA"/>
    <property type="match status" value="1"/>
</dbReference>